<accession>A0A7R8WT85</accession>
<evidence type="ECO:0000313" key="1">
    <source>
        <dbReference type="EMBL" id="CAD7237412.1"/>
    </source>
</evidence>
<name>A0A7R8WT85_9CRUS</name>
<feature type="non-terminal residue" evidence="1">
    <location>
        <position position="1"/>
    </location>
</feature>
<protein>
    <submittedName>
        <fullName evidence="1">Uncharacterized protein</fullName>
    </submittedName>
</protein>
<organism evidence="1">
    <name type="scientific">Cyprideis torosa</name>
    <dbReference type="NCBI Taxonomy" id="163714"/>
    <lineage>
        <taxon>Eukaryota</taxon>
        <taxon>Metazoa</taxon>
        <taxon>Ecdysozoa</taxon>
        <taxon>Arthropoda</taxon>
        <taxon>Crustacea</taxon>
        <taxon>Oligostraca</taxon>
        <taxon>Ostracoda</taxon>
        <taxon>Podocopa</taxon>
        <taxon>Podocopida</taxon>
        <taxon>Cytherocopina</taxon>
        <taxon>Cytheroidea</taxon>
        <taxon>Cytherideidae</taxon>
        <taxon>Cyprideis</taxon>
    </lineage>
</organism>
<gene>
    <name evidence="1" type="ORF">CTOB1V02_LOCUS15227</name>
</gene>
<sequence>MTGSGSDETVQLLSVEPDVEFLLSNEDDDSIDGSTVEPPLGEFEQLENALRKHKEEIRGEILQHSVFLRTCPDLGFVSPSSGCWPIEEIVKIKNPPPIIGGVYQRTPLLPVIPKPQMSVYPVRASPSCSPLPFHPCRHCSFQTPSAMALVQHIRQVQSSSKRFRWELSCFR</sequence>
<dbReference type="AlphaFoldDB" id="A0A7R8WT85"/>
<reference evidence="1" key="1">
    <citation type="submission" date="2020-11" db="EMBL/GenBank/DDBJ databases">
        <authorList>
            <person name="Tran Van P."/>
        </authorList>
    </citation>
    <scope>NUCLEOTIDE SEQUENCE</scope>
</reference>
<proteinExistence type="predicted"/>
<dbReference type="EMBL" id="OB687815">
    <property type="protein sequence ID" value="CAD7237412.1"/>
    <property type="molecule type" value="Genomic_DNA"/>
</dbReference>